<feature type="domain" description="Dof-type" evidence="11">
    <location>
        <begin position="34"/>
        <end position="88"/>
    </location>
</feature>
<sequence length="267" mass="29962">MLKGSGGGGDQELQWPINLVAMDGRWKANIEAAPNCPRCASINTKFCYYNNYSLSQPRYFCKGCRRYWTKGGSLRDVPVGGRCRKSHRAKSAKKRTSSYSSHPHSLSSASGDHEENSPSTDSNGVDIDLAEVFANFLNYNSVPNDTTAAAAEDVDSVGSWKPAGDLDQDSRWRSMAELPDQMTMDEGKLQQEERMQGIAIDPRHHVGSSSLGEDVEDVFWSDDSTFSCWQPISELQEFDDQFKNLTNQMMLNDNYWSCFDQQPQKIV</sequence>
<feature type="region of interest" description="Disordered" evidence="10">
    <location>
        <begin position="79"/>
        <end position="124"/>
    </location>
</feature>
<evidence type="ECO:0000256" key="6">
    <source>
        <dbReference type="ARBA" id="ARBA00023163"/>
    </source>
</evidence>
<proteinExistence type="predicted"/>
<dbReference type="Proteomes" id="UP001279734">
    <property type="component" value="Unassembled WGS sequence"/>
</dbReference>
<accession>A0AAD3SV09</accession>
<keyword evidence="4 9" id="KW-0805">Transcription regulation</keyword>
<reference evidence="12" key="1">
    <citation type="submission" date="2023-05" db="EMBL/GenBank/DDBJ databases">
        <title>Nepenthes gracilis genome sequencing.</title>
        <authorList>
            <person name="Fukushima K."/>
        </authorList>
    </citation>
    <scope>NUCLEOTIDE SEQUENCE</scope>
    <source>
        <strain evidence="12">SING2019-196</strain>
    </source>
</reference>
<name>A0AAD3SV09_NEPGR</name>
<feature type="compositionally biased region" description="Low complexity" evidence="10">
    <location>
        <begin position="97"/>
        <end position="110"/>
    </location>
</feature>
<comment type="function">
    <text evidence="9">Transcription factor that binds specifically to a 5'-AA[AG]G-3' consensus core sequence.</text>
</comment>
<evidence type="ECO:0000256" key="3">
    <source>
        <dbReference type="ARBA" id="ARBA00022833"/>
    </source>
</evidence>
<dbReference type="GO" id="GO:0003700">
    <property type="term" value="F:DNA-binding transcription factor activity"/>
    <property type="evidence" value="ECO:0007669"/>
    <property type="project" value="UniProtKB-UniRule"/>
</dbReference>
<organism evidence="12 13">
    <name type="scientific">Nepenthes gracilis</name>
    <name type="common">Slender pitcher plant</name>
    <dbReference type="NCBI Taxonomy" id="150966"/>
    <lineage>
        <taxon>Eukaryota</taxon>
        <taxon>Viridiplantae</taxon>
        <taxon>Streptophyta</taxon>
        <taxon>Embryophyta</taxon>
        <taxon>Tracheophyta</taxon>
        <taxon>Spermatophyta</taxon>
        <taxon>Magnoliopsida</taxon>
        <taxon>eudicotyledons</taxon>
        <taxon>Gunneridae</taxon>
        <taxon>Pentapetalae</taxon>
        <taxon>Caryophyllales</taxon>
        <taxon>Nepenthaceae</taxon>
        <taxon>Nepenthes</taxon>
    </lineage>
</organism>
<evidence type="ECO:0000313" key="13">
    <source>
        <dbReference type="Proteomes" id="UP001279734"/>
    </source>
</evidence>
<protein>
    <recommendedName>
        <fullName evidence="9">Dof zinc finger protein</fullName>
    </recommendedName>
</protein>
<keyword evidence="3 9" id="KW-0862">Zinc</keyword>
<dbReference type="EMBL" id="BSYO01000017">
    <property type="protein sequence ID" value="GMH17117.1"/>
    <property type="molecule type" value="Genomic_DNA"/>
</dbReference>
<evidence type="ECO:0000256" key="4">
    <source>
        <dbReference type="ARBA" id="ARBA00023015"/>
    </source>
</evidence>
<evidence type="ECO:0000313" key="12">
    <source>
        <dbReference type="EMBL" id="GMH17117.1"/>
    </source>
</evidence>
<dbReference type="Pfam" id="PF02701">
    <property type="entry name" value="Zn_ribbon_Dof"/>
    <property type="match status" value="1"/>
</dbReference>
<keyword evidence="1 9" id="KW-0479">Metal-binding</keyword>
<evidence type="ECO:0000256" key="5">
    <source>
        <dbReference type="ARBA" id="ARBA00023125"/>
    </source>
</evidence>
<evidence type="ECO:0000256" key="10">
    <source>
        <dbReference type="SAM" id="MobiDB-lite"/>
    </source>
</evidence>
<evidence type="ECO:0000256" key="9">
    <source>
        <dbReference type="RuleBase" id="RU369094"/>
    </source>
</evidence>
<keyword evidence="5 8" id="KW-0238">DNA-binding</keyword>
<dbReference type="InterPro" id="IPR003851">
    <property type="entry name" value="Znf_Dof"/>
</dbReference>
<comment type="subcellular location">
    <subcellularLocation>
        <location evidence="8 9">Nucleus</location>
    </subcellularLocation>
</comment>
<keyword evidence="2 8" id="KW-0863">Zinc-finger</keyword>
<keyword evidence="13" id="KW-1185">Reference proteome</keyword>
<keyword evidence="6 9" id="KW-0804">Transcription</keyword>
<dbReference type="InterPro" id="IPR045174">
    <property type="entry name" value="Dof"/>
</dbReference>
<dbReference type="PANTHER" id="PTHR31992:SF316">
    <property type="entry name" value="DOF ZINC FINGER PROTEIN DOF1.2"/>
    <property type="match status" value="1"/>
</dbReference>
<dbReference type="GO" id="GO:0005634">
    <property type="term" value="C:nucleus"/>
    <property type="evidence" value="ECO:0007669"/>
    <property type="project" value="UniProtKB-SubCell"/>
</dbReference>
<evidence type="ECO:0000256" key="1">
    <source>
        <dbReference type="ARBA" id="ARBA00022723"/>
    </source>
</evidence>
<feature type="compositionally biased region" description="Basic residues" evidence="10">
    <location>
        <begin position="82"/>
        <end position="96"/>
    </location>
</feature>
<evidence type="ECO:0000256" key="7">
    <source>
        <dbReference type="ARBA" id="ARBA00023242"/>
    </source>
</evidence>
<dbReference type="GO" id="GO:0008270">
    <property type="term" value="F:zinc ion binding"/>
    <property type="evidence" value="ECO:0007669"/>
    <property type="project" value="UniProtKB-KW"/>
</dbReference>
<gene>
    <name evidence="12" type="ORF">Nepgr_018958</name>
</gene>
<evidence type="ECO:0000259" key="11">
    <source>
        <dbReference type="PROSITE" id="PS50884"/>
    </source>
</evidence>
<evidence type="ECO:0000256" key="8">
    <source>
        <dbReference type="PROSITE-ProRule" id="PRU00071"/>
    </source>
</evidence>
<comment type="caution">
    <text evidence="12">The sequence shown here is derived from an EMBL/GenBank/DDBJ whole genome shotgun (WGS) entry which is preliminary data.</text>
</comment>
<dbReference type="PANTHER" id="PTHR31992">
    <property type="entry name" value="DOF ZINC FINGER PROTEIN DOF1.4-RELATED"/>
    <property type="match status" value="1"/>
</dbReference>
<evidence type="ECO:0000256" key="2">
    <source>
        <dbReference type="ARBA" id="ARBA00022771"/>
    </source>
</evidence>
<dbReference type="AlphaFoldDB" id="A0AAD3SV09"/>
<dbReference type="PROSITE" id="PS50884">
    <property type="entry name" value="ZF_DOF_2"/>
    <property type="match status" value="1"/>
</dbReference>
<dbReference type="GO" id="GO:0003677">
    <property type="term" value="F:DNA binding"/>
    <property type="evidence" value="ECO:0007669"/>
    <property type="project" value="UniProtKB-UniRule"/>
</dbReference>
<keyword evidence="7 8" id="KW-0539">Nucleus</keyword>
<dbReference type="PROSITE" id="PS01361">
    <property type="entry name" value="ZF_DOF_1"/>
    <property type="match status" value="1"/>
</dbReference>